<evidence type="ECO:0000259" key="1">
    <source>
        <dbReference type="Pfam" id="PF12697"/>
    </source>
</evidence>
<dbReference type="Gene3D" id="3.40.50.1820">
    <property type="entry name" value="alpha/beta hydrolase"/>
    <property type="match status" value="1"/>
</dbReference>
<dbReference type="PANTHER" id="PTHR43798">
    <property type="entry name" value="MONOACYLGLYCEROL LIPASE"/>
    <property type="match status" value="1"/>
</dbReference>
<dbReference type="Proteomes" id="UP000290174">
    <property type="component" value="Unassembled WGS sequence"/>
</dbReference>
<dbReference type="InterPro" id="IPR029058">
    <property type="entry name" value="AB_hydrolase_fold"/>
</dbReference>
<dbReference type="GO" id="GO:0047372">
    <property type="term" value="F:monoacylglycerol lipase activity"/>
    <property type="evidence" value="ECO:0007669"/>
    <property type="project" value="TreeGrafter"/>
</dbReference>
<gene>
    <name evidence="2" type="ORF">EAS61_05450</name>
</gene>
<evidence type="ECO:0000313" key="2">
    <source>
        <dbReference type="EMBL" id="RXH01890.1"/>
    </source>
</evidence>
<organism evidence="2 3">
    <name type="scientific">Bradyrhizobium zhanjiangense</name>
    <dbReference type="NCBI Taxonomy" id="1325107"/>
    <lineage>
        <taxon>Bacteria</taxon>
        <taxon>Pseudomonadati</taxon>
        <taxon>Pseudomonadota</taxon>
        <taxon>Alphaproteobacteria</taxon>
        <taxon>Hyphomicrobiales</taxon>
        <taxon>Nitrobacteraceae</taxon>
        <taxon>Bradyrhizobium</taxon>
    </lineage>
</organism>
<protein>
    <submittedName>
        <fullName evidence="2">Alpha/beta hydrolase</fullName>
    </submittedName>
</protein>
<proteinExistence type="predicted"/>
<dbReference type="AlphaFoldDB" id="A0A4Q0QXB7"/>
<sequence>MIDPHRFSIGPAGSEIAMLQWGERGKPPALLLHGTGFVADVWDEVARELASTYTVYALDRRGHGASHKPGAYHFLDYADDVCRVIDALELLDIYGIGHSAGATDLLLAAKLRPGRFTRLFVMEPTVMDPRKARDASAGLSEWATAGVQGVLRRQAEFDSFEAVFKRYRAAPAFADWTETSLWAYVKHGFAPLENGRVRLCCTPEIESAILRPIFEAMDQIYTGDARGNPFARLIEIECPVRVTTAEASGAIYKEMALRAVSLIPRVSTQAFAGIGHCVAQEAPAVVVRAVREFSA</sequence>
<name>A0A4Q0QXB7_9BRAD</name>
<dbReference type="RefSeq" id="WP_128934995.1">
    <property type="nucleotide sequence ID" value="NZ_CP022221.1"/>
</dbReference>
<keyword evidence="2" id="KW-0378">Hydrolase</keyword>
<dbReference type="GO" id="GO:0016020">
    <property type="term" value="C:membrane"/>
    <property type="evidence" value="ECO:0007669"/>
    <property type="project" value="TreeGrafter"/>
</dbReference>
<reference evidence="2 3" key="1">
    <citation type="submission" date="2018-11" db="EMBL/GenBank/DDBJ databases">
        <title>Bradyrhizobium sp. nov., isolated from effective nodules of peanut in China.</title>
        <authorList>
            <person name="Li Y."/>
        </authorList>
    </citation>
    <scope>NUCLEOTIDE SEQUENCE [LARGE SCALE GENOMIC DNA]</scope>
    <source>
        <strain evidence="2 3">CCBAU 51770</strain>
    </source>
</reference>
<dbReference type="PANTHER" id="PTHR43798:SF33">
    <property type="entry name" value="HYDROLASE, PUTATIVE (AFU_ORTHOLOGUE AFUA_2G14860)-RELATED"/>
    <property type="match status" value="1"/>
</dbReference>
<dbReference type="SUPFAM" id="SSF53474">
    <property type="entry name" value="alpha/beta-Hydrolases"/>
    <property type="match status" value="1"/>
</dbReference>
<feature type="domain" description="AB hydrolase-1" evidence="1">
    <location>
        <begin position="30"/>
        <end position="289"/>
    </location>
</feature>
<dbReference type="Pfam" id="PF12697">
    <property type="entry name" value="Abhydrolase_6"/>
    <property type="match status" value="1"/>
</dbReference>
<evidence type="ECO:0000313" key="3">
    <source>
        <dbReference type="Proteomes" id="UP000290174"/>
    </source>
</evidence>
<dbReference type="EMBL" id="RKMK01000003">
    <property type="protein sequence ID" value="RXH01890.1"/>
    <property type="molecule type" value="Genomic_DNA"/>
</dbReference>
<comment type="caution">
    <text evidence="2">The sequence shown here is derived from an EMBL/GenBank/DDBJ whole genome shotgun (WGS) entry which is preliminary data.</text>
</comment>
<dbReference type="GO" id="GO:0046464">
    <property type="term" value="P:acylglycerol catabolic process"/>
    <property type="evidence" value="ECO:0007669"/>
    <property type="project" value="TreeGrafter"/>
</dbReference>
<dbReference type="InterPro" id="IPR000073">
    <property type="entry name" value="AB_hydrolase_1"/>
</dbReference>
<dbReference type="InterPro" id="IPR050266">
    <property type="entry name" value="AB_hydrolase_sf"/>
</dbReference>
<accession>A0A4Q0QXB7</accession>